<proteinExistence type="predicted"/>
<protein>
    <submittedName>
        <fullName evidence="1">Uncharacterized protein</fullName>
    </submittedName>
</protein>
<evidence type="ECO:0000313" key="1">
    <source>
        <dbReference type="EMBL" id="ONI39670.1"/>
    </source>
</evidence>
<keyword evidence="2" id="KW-1185">Reference proteome</keyword>
<comment type="caution">
    <text evidence="1">The sequence shown here is derived from an EMBL/GenBank/DDBJ whole genome shotgun (WGS) entry which is preliminary data.</text>
</comment>
<evidence type="ECO:0000313" key="2">
    <source>
        <dbReference type="Proteomes" id="UP000188605"/>
    </source>
</evidence>
<dbReference type="Proteomes" id="UP000188605">
    <property type="component" value="Unassembled WGS sequence"/>
</dbReference>
<name>A0ACC8XB36_9FIRM</name>
<reference evidence="1" key="1">
    <citation type="submission" date="2016-08" db="EMBL/GenBank/DDBJ databases">
        <authorList>
            <person name="Ngugi D.K."/>
            <person name="Miyake S."/>
            <person name="Stingl U."/>
        </authorList>
    </citation>
    <scope>NUCLEOTIDE SEQUENCE</scope>
    <source>
        <strain evidence="1">SCG-B11WGA-EpuloA1</strain>
    </source>
</reference>
<gene>
    <name evidence="1" type="ORF">AN396_07900</name>
</gene>
<sequence length="484" mass="55158">MVFSSMVFLFVFLPLVLGVYYGVLKNIKSRNIFLLAFSLVFYAWGEPVYILIMLSSIVINYFGGILIDLHRNKSKLILFIGIVCNLSFLFIFKYEGFVVVNLNSIFGLSLESLELPLPIGISFFTFQALSYLVDVYRKSAPVQKNILELGLYISFFPQLVAGPIVRYTTINEQIKQRTTTAEQFNEGVRRFIIGVGKKIVLANNFALIADAFFLAPSREISIIYAWVGAIAYSLQIYYDFSGYSDMAIGLGKMFGFEFLENFNYPYISKTVSEFWRRWHISLGSWFRDYVYFPLGGSRVNKQRMVFNLFVVWFLTGVWHGAAWQFILWGLMYFVLLTFEKLIDISRFLKNKFVSVIYQAFTMVCVIVGWVIFGSPDVKGAIGHIFAMFGGGYIFDAIGLDSIMEKFALAKNPLIDEGLANVNYLLLVIGIVLATPILTSCLNKMKLHTTKTFEFGSSLVYMSVLIVSISYLVIGAHNPFIYFNF</sequence>
<organism evidence="1 2">
    <name type="scientific">Candidatus Epulonipiscium fishelsonii</name>
    <dbReference type="NCBI Taxonomy" id="77094"/>
    <lineage>
        <taxon>Bacteria</taxon>
        <taxon>Bacillati</taxon>
        <taxon>Bacillota</taxon>
        <taxon>Clostridia</taxon>
        <taxon>Lachnospirales</taxon>
        <taxon>Lachnospiraceae</taxon>
        <taxon>Candidatus Epulonipiscium</taxon>
    </lineage>
</organism>
<accession>A0ACC8XB36</accession>
<dbReference type="EMBL" id="LJDB01000062">
    <property type="protein sequence ID" value="ONI39670.1"/>
    <property type="molecule type" value="Genomic_DNA"/>
</dbReference>